<dbReference type="Pfam" id="PF13103">
    <property type="entry name" value="TonB_2"/>
    <property type="match status" value="1"/>
</dbReference>
<dbReference type="SUPFAM" id="SSF74653">
    <property type="entry name" value="TolA/TonB C-terminal domain"/>
    <property type="match status" value="1"/>
</dbReference>
<evidence type="ECO:0000256" key="3">
    <source>
        <dbReference type="ARBA" id="ARBA00022989"/>
    </source>
</evidence>
<sequence>VLTPVDFDEFEHVHNNSAHEEYQTETIDLEDIEIPSTDTVETNVLKEEIPPETIDLEEIELVDTEPHHIEDKVDEALSFEDLGLNAHEEKTENPQLEEVSPETMDFEEIKVSDNLEELNFDEPSFELENIDNINLEEPSKEHESVKATIESEKLMPEELQISEPEPEMVFDENLTEDLNLEEELSLEEPAVDSLHMEESVETEPLQKHPEDTQNPEPQTDELSNFEALIPETNSTLPESFDEKSLSAEDKELDQLLNMEDFGISEEKSYETPNNIIEKADNIDSITGSLEELENTDNDKPEILSSTASPDEISINDLKEVDASFEEVKPEENQNDISTSDLISEIDDLLGESEEENTKQDSSEDKLEVLFNSSESHEDNVDETFLDNDGGISENTVSMPEKGKKVAVIAAAAALVGVLAVAGGVGFFMKNKNNSDVLAQNPIDENIPTAGEDTVQTPDNTDLMTNNSAPAQPAPSQASPSPAPSPAAKPTPAPETAKKPSPKAEKPAAKQEQAAPASASAQQKKPSATPVPYISVKSLTWEVPDYLSYSDKVKRYLQTAGKSIRLSLSSDLLLATEYAYSNQVKVELKLKNDGTVENIQITKSSGSNQINDIVLRTVKETMKVVKPAPGEIPTPNFKLGLIINL</sequence>
<evidence type="ECO:0000256" key="1">
    <source>
        <dbReference type="ARBA" id="ARBA00004167"/>
    </source>
</evidence>
<feature type="compositionally biased region" description="Basic and acidic residues" evidence="5">
    <location>
        <begin position="137"/>
        <end position="156"/>
    </location>
</feature>
<feature type="transmembrane region" description="Helical" evidence="6">
    <location>
        <begin position="405"/>
        <end position="427"/>
    </location>
</feature>
<feature type="compositionally biased region" description="Acidic residues" evidence="5">
    <location>
        <begin position="180"/>
        <end position="190"/>
    </location>
</feature>
<dbReference type="Proteomes" id="UP000824139">
    <property type="component" value="Unassembled WGS sequence"/>
</dbReference>
<proteinExistence type="predicted"/>
<organism evidence="7 8">
    <name type="scientific">Candidatus Scatenecus faecavium</name>
    <dbReference type="NCBI Taxonomy" id="2840915"/>
    <lineage>
        <taxon>Bacteria</taxon>
        <taxon>Candidatus Scatenecus</taxon>
    </lineage>
</organism>
<feature type="compositionally biased region" description="Basic and acidic residues" evidence="5">
    <location>
        <begin position="495"/>
        <end position="508"/>
    </location>
</feature>
<feature type="compositionally biased region" description="Pro residues" evidence="5">
    <location>
        <begin position="480"/>
        <end position="492"/>
    </location>
</feature>
<name>A0A9D1K2V9_9BACT</name>
<evidence type="ECO:0000313" key="7">
    <source>
        <dbReference type="EMBL" id="HIS82270.1"/>
    </source>
</evidence>
<dbReference type="NCBIfam" id="TIGR01352">
    <property type="entry name" value="tonB_Cterm"/>
    <property type="match status" value="1"/>
</dbReference>
<comment type="subcellular location">
    <subcellularLocation>
        <location evidence="1">Membrane</location>
        <topology evidence="1">Single-pass membrane protein</topology>
    </subcellularLocation>
</comment>
<protein>
    <submittedName>
        <fullName evidence="7">Energy transducer TonB</fullName>
    </submittedName>
</protein>
<feature type="compositionally biased region" description="Basic and acidic residues" evidence="5">
    <location>
        <begin position="355"/>
        <end position="367"/>
    </location>
</feature>
<feature type="compositionally biased region" description="Polar residues" evidence="5">
    <location>
        <begin position="453"/>
        <end position="466"/>
    </location>
</feature>
<dbReference type="AlphaFoldDB" id="A0A9D1K2V9"/>
<feature type="region of interest" description="Disordered" evidence="5">
    <location>
        <begin position="136"/>
        <end position="168"/>
    </location>
</feature>
<dbReference type="InterPro" id="IPR006260">
    <property type="entry name" value="TonB/TolA_C"/>
</dbReference>
<keyword evidence="2 6" id="KW-0812">Transmembrane</keyword>
<feature type="compositionally biased region" description="Acidic residues" evidence="5">
    <location>
        <begin position="343"/>
        <end position="354"/>
    </location>
</feature>
<reference evidence="7" key="2">
    <citation type="journal article" date="2021" name="PeerJ">
        <title>Extensive microbial diversity within the chicken gut microbiome revealed by metagenomics and culture.</title>
        <authorList>
            <person name="Gilroy R."/>
            <person name="Ravi A."/>
            <person name="Getino M."/>
            <person name="Pursley I."/>
            <person name="Horton D.L."/>
            <person name="Alikhan N.F."/>
            <person name="Baker D."/>
            <person name="Gharbi K."/>
            <person name="Hall N."/>
            <person name="Watson M."/>
            <person name="Adriaenssens E.M."/>
            <person name="Foster-Nyarko E."/>
            <person name="Jarju S."/>
            <person name="Secka A."/>
            <person name="Antonio M."/>
            <person name="Oren A."/>
            <person name="Chaudhuri R.R."/>
            <person name="La Ragione R."/>
            <person name="Hildebrand F."/>
            <person name="Pallen M.J."/>
        </authorList>
    </citation>
    <scope>NUCLEOTIDE SEQUENCE</scope>
    <source>
        <strain evidence="7">CHK152-2994</strain>
    </source>
</reference>
<gene>
    <name evidence="7" type="ORF">IAD41_01515</name>
</gene>
<evidence type="ECO:0000256" key="6">
    <source>
        <dbReference type="SAM" id="Phobius"/>
    </source>
</evidence>
<feature type="compositionally biased region" description="Low complexity" evidence="5">
    <location>
        <begin position="467"/>
        <end position="479"/>
    </location>
</feature>
<comment type="caution">
    <text evidence="7">The sequence shown here is derived from an EMBL/GenBank/DDBJ whole genome shotgun (WGS) entry which is preliminary data.</text>
</comment>
<keyword evidence="3 6" id="KW-1133">Transmembrane helix</keyword>
<evidence type="ECO:0000256" key="4">
    <source>
        <dbReference type="ARBA" id="ARBA00023136"/>
    </source>
</evidence>
<dbReference type="EMBL" id="DVJO01000034">
    <property type="protein sequence ID" value="HIS82270.1"/>
    <property type="molecule type" value="Genomic_DNA"/>
</dbReference>
<feature type="compositionally biased region" description="Basic and acidic residues" evidence="5">
    <location>
        <begin position="316"/>
        <end position="331"/>
    </location>
</feature>
<dbReference type="Gene3D" id="3.30.1150.10">
    <property type="match status" value="1"/>
</dbReference>
<feature type="region of interest" description="Disordered" evidence="5">
    <location>
        <begin position="180"/>
        <end position="220"/>
    </location>
</feature>
<dbReference type="GO" id="GO:0016020">
    <property type="term" value="C:membrane"/>
    <property type="evidence" value="ECO:0007669"/>
    <property type="project" value="UniProtKB-SubCell"/>
</dbReference>
<keyword evidence="4 6" id="KW-0472">Membrane</keyword>
<feature type="compositionally biased region" description="Low complexity" evidence="5">
    <location>
        <begin position="509"/>
        <end position="527"/>
    </location>
</feature>
<reference evidence="7" key="1">
    <citation type="submission" date="2020-10" db="EMBL/GenBank/DDBJ databases">
        <authorList>
            <person name="Gilroy R."/>
        </authorList>
    </citation>
    <scope>NUCLEOTIDE SEQUENCE</scope>
    <source>
        <strain evidence="7">CHK152-2994</strain>
    </source>
</reference>
<accession>A0A9D1K2V9</accession>
<feature type="region of interest" description="Disordered" evidence="5">
    <location>
        <begin position="441"/>
        <end position="528"/>
    </location>
</feature>
<evidence type="ECO:0000256" key="5">
    <source>
        <dbReference type="SAM" id="MobiDB-lite"/>
    </source>
</evidence>
<evidence type="ECO:0000313" key="8">
    <source>
        <dbReference type="Proteomes" id="UP000824139"/>
    </source>
</evidence>
<feature type="compositionally biased region" description="Basic and acidic residues" evidence="5">
    <location>
        <begin position="194"/>
        <end position="211"/>
    </location>
</feature>
<evidence type="ECO:0000256" key="2">
    <source>
        <dbReference type="ARBA" id="ARBA00022692"/>
    </source>
</evidence>
<feature type="non-terminal residue" evidence="7">
    <location>
        <position position="1"/>
    </location>
</feature>
<feature type="region of interest" description="Disordered" evidence="5">
    <location>
        <begin position="293"/>
        <end position="396"/>
    </location>
</feature>